<dbReference type="SUPFAM" id="SSF56935">
    <property type="entry name" value="Porins"/>
    <property type="match status" value="1"/>
</dbReference>
<dbReference type="InterPro" id="IPR039426">
    <property type="entry name" value="TonB-dep_rcpt-like"/>
</dbReference>
<organism evidence="5 6">
    <name type="scientific">Pedobacter aquae</name>
    <dbReference type="NCBI Taxonomy" id="2605747"/>
    <lineage>
        <taxon>Bacteria</taxon>
        <taxon>Pseudomonadati</taxon>
        <taxon>Bacteroidota</taxon>
        <taxon>Sphingobacteriia</taxon>
        <taxon>Sphingobacteriales</taxon>
        <taxon>Sphingobacteriaceae</taxon>
        <taxon>Pedobacter</taxon>
    </lineage>
</organism>
<feature type="domain" description="TonB-dependent receptor plug" evidence="4">
    <location>
        <begin position="707"/>
        <end position="794"/>
    </location>
</feature>
<dbReference type="Proteomes" id="UP000323653">
    <property type="component" value="Chromosome"/>
</dbReference>
<keyword evidence="1 3" id="KW-0732">Signal</keyword>
<sequence length="901" mass="100620">MRKFHFLFLLFIASIFVAFVAQDDKLKQVMANFNKFHTSHTQEKIYLHTDKPYYATGDQIWFKAYVVDAQTMRPSALSKIMYVDLINQKNQVKKTLRLPLTAGFGWGNIELADSLKEGNYRLRAYTNWMRNFDEAFFYNQTFKVGDIRSSQVITQTNYEFSKADGKELVVAKINFKNVDGFPYANREVEYTVELDGRQTERGKANTDDKGNVIINITNNKPEIIKSGMLSTALKISEGTLVNKFIPIISTSNQIDVQFFPEGGDMITQVRSRVAFKAVGSDGLGKAIKGYVQDNNGKRIANITSRYAGMGYFSIYPEANLTYEAVVTFDDGSEKKFPLPAVKPEGIVLSAIDRGQDSLLLRVQTNDAYSSTHLGKNFTVVAQSSGNIIYSAVAKLSKNGFAAYIPKVQFPTGIIQLTLFNDQMQPLSERLIFHAHTKDFLNIEVKPDKEVYTKRGKVNIAVTAKTNENNPMVSSLSMSVIDEGKVPVKPEEEHTILSELLLKSDLKGHIENPNYYFHEVDDKKKGDLDVLLMTQGWRRFNWQNLITNTLPSLAFKPEKTLSIAGTVTNNKKPVVNGNITVFSSSGGTFIIQAKTDEAGKFEIDSLLFPDSTKFVVQARTIKDRKFVEIVMDEFGKHPVQTPFAKSELSANINSSMAAYIKNSKSQYEELLKNGLITRSIMLDEISVIEKREKLQNSSNLNGGGNADRVITAEELQNAPNLEFALQGKVAGMMIQNGEIFFMRNMGGPPAQIILDGIFVEADFLNTIAPQDVESIEIMKPGALTSIYGSRGGSGVIVINTKRGGGNYTSTNTYTPGLIAYQPIGFTAMKQFYVPAYDKAETKKDMADFRSTIYWNPTVITDTTGNAKVNYFNADGTGTYRVVVEGLDIYGRLGRKVIRYKVN</sequence>
<proteinExistence type="inferred from homology"/>
<accession>A0A5C0VMD2</accession>
<dbReference type="GO" id="GO:0009279">
    <property type="term" value="C:cell outer membrane"/>
    <property type="evidence" value="ECO:0007669"/>
    <property type="project" value="UniProtKB-SubCell"/>
</dbReference>
<dbReference type="AlphaFoldDB" id="A0A5C0VMD2"/>
<evidence type="ECO:0000256" key="3">
    <source>
        <dbReference type="SAM" id="SignalP"/>
    </source>
</evidence>
<evidence type="ECO:0000256" key="1">
    <source>
        <dbReference type="ARBA" id="ARBA00022729"/>
    </source>
</evidence>
<keyword evidence="2" id="KW-1134">Transmembrane beta strand</keyword>
<keyword evidence="2" id="KW-0812">Transmembrane</keyword>
<dbReference type="Pfam" id="PF07715">
    <property type="entry name" value="Plug"/>
    <property type="match status" value="1"/>
</dbReference>
<keyword evidence="2" id="KW-0472">Membrane</keyword>
<dbReference type="GO" id="GO:0015344">
    <property type="term" value="F:siderophore uptake transmembrane transporter activity"/>
    <property type="evidence" value="ECO:0007669"/>
    <property type="project" value="TreeGrafter"/>
</dbReference>
<feature type="chain" id="PRO_5022664511" evidence="3">
    <location>
        <begin position="21"/>
        <end position="901"/>
    </location>
</feature>
<dbReference type="Gene3D" id="2.170.130.10">
    <property type="entry name" value="TonB-dependent receptor, plug domain"/>
    <property type="match status" value="1"/>
</dbReference>
<keyword evidence="5" id="KW-0675">Receptor</keyword>
<dbReference type="PANTHER" id="PTHR30069">
    <property type="entry name" value="TONB-DEPENDENT OUTER MEMBRANE RECEPTOR"/>
    <property type="match status" value="1"/>
</dbReference>
<evidence type="ECO:0000313" key="5">
    <source>
        <dbReference type="EMBL" id="QEK52883.1"/>
    </source>
</evidence>
<evidence type="ECO:0000256" key="2">
    <source>
        <dbReference type="PROSITE-ProRule" id="PRU01360"/>
    </source>
</evidence>
<dbReference type="PROSITE" id="PS52016">
    <property type="entry name" value="TONB_DEPENDENT_REC_3"/>
    <property type="match status" value="1"/>
</dbReference>
<name>A0A5C0VMD2_9SPHI</name>
<dbReference type="KEGG" id="pej:FYC62_15300"/>
<evidence type="ECO:0000259" key="4">
    <source>
        <dbReference type="Pfam" id="PF07715"/>
    </source>
</evidence>
<keyword evidence="2" id="KW-0998">Cell outer membrane</keyword>
<dbReference type="Gene3D" id="2.60.40.1930">
    <property type="match status" value="1"/>
</dbReference>
<dbReference type="PANTHER" id="PTHR30069:SF29">
    <property type="entry name" value="HEMOGLOBIN AND HEMOGLOBIN-HAPTOGLOBIN-BINDING PROTEIN 1-RELATED"/>
    <property type="match status" value="1"/>
</dbReference>
<feature type="signal peptide" evidence="3">
    <location>
        <begin position="1"/>
        <end position="20"/>
    </location>
</feature>
<keyword evidence="2" id="KW-0813">Transport</keyword>
<reference evidence="5 6" key="1">
    <citation type="submission" date="2019-08" db="EMBL/GenBank/DDBJ databases">
        <title>Pedobacter sp. nov., isolated from Han river, South Korea.</title>
        <authorList>
            <person name="Lee D.-H."/>
            <person name="Kim Y.-S."/>
            <person name="Hwang E.-M."/>
            <person name="Le Tran T.C."/>
            <person name="Cha C.-J."/>
        </authorList>
    </citation>
    <scope>NUCLEOTIDE SEQUENCE [LARGE SCALE GENOMIC DNA]</scope>
    <source>
        <strain evidence="5 6">CJ43</strain>
    </source>
</reference>
<evidence type="ECO:0000313" key="6">
    <source>
        <dbReference type="Proteomes" id="UP000323653"/>
    </source>
</evidence>
<dbReference type="RefSeq" id="WP_149075566.1">
    <property type="nucleotide sequence ID" value="NZ_CP043329.1"/>
</dbReference>
<gene>
    <name evidence="5" type="ORF">FYC62_15300</name>
</gene>
<comment type="subcellular location">
    <subcellularLocation>
        <location evidence="2">Cell outer membrane</location>
        <topology evidence="2">Multi-pass membrane protein</topology>
    </subcellularLocation>
</comment>
<protein>
    <submittedName>
        <fullName evidence="5">TonB-dependent receptor plug domain-containing protein</fullName>
    </submittedName>
</protein>
<dbReference type="GO" id="GO:0044718">
    <property type="term" value="P:siderophore transmembrane transport"/>
    <property type="evidence" value="ECO:0007669"/>
    <property type="project" value="TreeGrafter"/>
</dbReference>
<dbReference type="InterPro" id="IPR012910">
    <property type="entry name" value="Plug_dom"/>
</dbReference>
<keyword evidence="6" id="KW-1185">Reference proteome</keyword>
<dbReference type="InterPro" id="IPR037066">
    <property type="entry name" value="Plug_dom_sf"/>
</dbReference>
<dbReference type="EMBL" id="CP043329">
    <property type="protein sequence ID" value="QEK52883.1"/>
    <property type="molecule type" value="Genomic_DNA"/>
</dbReference>
<comment type="similarity">
    <text evidence="2">Belongs to the TonB-dependent receptor family.</text>
</comment>